<dbReference type="InterPro" id="IPR007346">
    <property type="entry name" value="Endonuclease-I"/>
</dbReference>
<protein>
    <submittedName>
        <fullName evidence="4">Bsn protein</fullName>
    </submittedName>
</protein>
<feature type="region of interest" description="Disordered" evidence="3">
    <location>
        <begin position="131"/>
        <end position="269"/>
    </location>
</feature>
<accession>A0A812KL88</accession>
<dbReference type="PANTHER" id="PTHR33607:SF2">
    <property type="entry name" value="ENDONUCLEASE-1"/>
    <property type="match status" value="1"/>
</dbReference>
<feature type="compositionally biased region" description="Basic and acidic residues" evidence="3">
    <location>
        <begin position="1684"/>
        <end position="1701"/>
    </location>
</feature>
<name>A0A812KL88_9DINO</name>
<evidence type="ECO:0000256" key="2">
    <source>
        <dbReference type="ARBA" id="ARBA00022801"/>
    </source>
</evidence>
<keyword evidence="2" id="KW-0378">Hydrolase</keyword>
<organism evidence="4 5">
    <name type="scientific">Symbiodinium necroappetens</name>
    <dbReference type="NCBI Taxonomy" id="1628268"/>
    <lineage>
        <taxon>Eukaryota</taxon>
        <taxon>Sar</taxon>
        <taxon>Alveolata</taxon>
        <taxon>Dinophyceae</taxon>
        <taxon>Suessiales</taxon>
        <taxon>Symbiodiniaceae</taxon>
        <taxon>Symbiodinium</taxon>
    </lineage>
</organism>
<feature type="compositionally biased region" description="Acidic residues" evidence="3">
    <location>
        <begin position="183"/>
        <end position="204"/>
    </location>
</feature>
<feature type="region of interest" description="Disordered" evidence="3">
    <location>
        <begin position="478"/>
        <end position="641"/>
    </location>
</feature>
<feature type="region of interest" description="Disordered" evidence="3">
    <location>
        <begin position="1730"/>
        <end position="1751"/>
    </location>
</feature>
<evidence type="ECO:0000313" key="5">
    <source>
        <dbReference type="Proteomes" id="UP000601435"/>
    </source>
</evidence>
<evidence type="ECO:0000256" key="3">
    <source>
        <dbReference type="SAM" id="MobiDB-lite"/>
    </source>
</evidence>
<dbReference type="GO" id="GO:0016787">
    <property type="term" value="F:hydrolase activity"/>
    <property type="evidence" value="ECO:0007669"/>
    <property type="project" value="UniProtKB-KW"/>
</dbReference>
<reference evidence="4" key="1">
    <citation type="submission" date="2021-02" db="EMBL/GenBank/DDBJ databases">
        <authorList>
            <person name="Dougan E. K."/>
            <person name="Rhodes N."/>
            <person name="Thang M."/>
            <person name="Chan C."/>
        </authorList>
    </citation>
    <scope>NUCLEOTIDE SEQUENCE</scope>
</reference>
<feature type="compositionally biased region" description="Basic and acidic residues" evidence="3">
    <location>
        <begin position="610"/>
        <end position="621"/>
    </location>
</feature>
<feature type="compositionally biased region" description="Basic and acidic residues" evidence="3">
    <location>
        <begin position="211"/>
        <end position="239"/>
    </location>
</feature>
<feature type="compositionally biased region" description="Acidic residues" evidence="3">
    <location>
        <begin position="486"/>
        <end position="497"/>
    </location>
</feature>
<dbReference type="InterPro" id="IPR044925">
    <property type="entry name" value="His-Me_finger_sf"/>
</dbReference>
<feature type="compositionally biased region" description="Acidic residues" evidence="3">
    <location>
        <begin position="156"/>
        <end position="175"/>
    </location>
</feature>
<dbReference type="Proteomes" id="UP000601435">
    <property type="component" value="Unassembled WGS sequence"/>
</dbReference>
<keyword evidence="5" id="KW-1185">Reference proteome</keyword>
<feature type="region of interest" description="Disordered" evidence="3">
    <location>
        <begin position="1038"/>
        <end position="1058"/>
    </location>
</feature>
<sequence>MLRTSGVLVEHLAVGADEADGGVRGGDLLAARAAVVPGGAAVTVALAHAGVGDGLVDEDEDARFGSECVHSSADESGEGDGVALFRGFAGLDNGHRVCGHRGEEPFGGGAGGGGLLGAGRSGGGIVRGLVAGGEGEGFGDGKAEAPDGGRERADEADGEAAGDAGEEDGWVEGEGEGAHGETDGEAVEEGEADGEPEDGADGGGEEGFLGEAHDDGAACVAERLEHADLADAGGERGVHGVEPAQDASRRDEQRGDDDHDADGSVELGDGAVVGRFADGGDLEVEAAFGEEVGLGKGTVFAERNDDAADRGLALGGDLEVRDGEPDLGVHDGVGRVELPDDGPGAVVEPEGVPDGKAFVGHAQSCGGERADHDFFLAAPREAALDDLEFRVDEQGDVADAPEDGVEVLRRARVLAEGEGHVDLGGDVELAGGFLDARDARGGDGLDGGIDLRALDALLGAGAEDDDVLVERRGLRERELHASDEAGGGEDEDDDEGGAEERGGEAHARASEVAEGDLAAGGLDRGDEPGGDGQGGADEHAGGEEARVGDDGDGLALDGEGEGGVLGDGERAEGPERAAGERDDDALAHDEPRDDRPAEAEGLEDGVLGDARLDREDDRVADEREDGEEAAEPEPAGEADELDDVVRDAADEGFFGERRGGLLRGAEHLVDVARDAVERARVLHAHVELGDEAQLVSPGELDELERGVRDVVVLRVVRADDAGDVRGDARGVERHAGLEASAGGEGLSEQRGVGAPVPVFDGAGDDLDLVALLVEEGVFGDAAEGDDVEGRAAVGDDDFDGHGGDDALDARDAGDVVLREDARRGAVAVLAVDDEGGLVGLFLRGECDASLHGLDGGEEEHGDGDAGGGEDGAHAVAPDLLEVECSFGVVGGGGVVGNHDDGGAGFFVELDEEGHDGVGGNFVEVSGRLVGDEDGGVGDDGAGDGDALLLAAGELAGEVVGAVRDTHPLQRTGDAIVALPARERVDEQGELDVLVGSEDGDEVVELEDVADVFGAPVRELGAGEPGDVLALDDERARGGRVDAGDEVEEGGLAGAGGAHEGEEVAALDAQVEAVEGADGVLALGVLADELGERDALAFGDIGIARDEEVARAEIGADAGVAGELFDDADAHGRRDALAVAPVADDEDGGGVAGSVAEGVGHDEDGRRFGRAAARCSPARDGRVRQELHAGEHLGLEDERRVDDADLDLQGVLLEIGLVGDAGDLALERGVGEDVDDDLALLADGDVRRVGEGDVDADLEVFGVVDVDEVRGVLGVVVEHDLVARALEALLDEAGDRRVDVHAAQAELGFGDARLVVGDGRAGRVEGAFLLDAEFVLALGGLELGALSGDLRLEDGAALGDGVEEGPLAVDVLLPDDDLEGVRSIRPLGVLEAGEVFLHALEHGALGGDEGGELGELGLGLRELGALELDGADALDGVVPVGLGGFQLGSRGGEFGCRAVEGELGVVLDKGRDELAGLDALAFEHVDGFEDALGQRCAGGGVGVGLDPAGGLDGDGGARGVRRFRLGGGVLGRRGDDGDDAHGGRGAEGVARGRDDHPAQDQGERGDRDERPAGLARRAHRRSGGVDQLERCAVVVEAVGGRAVVIGGVRGARRRVGRRAVDGRLGDHAAGAGAVAVGAGGAVVFGRVGLPVGIVVVRRDGAAGGRRGLTGFGGLRFFDAAARARGEGGAGEHQREREERGDEAGCAGESTHGLVLVSIGWRCVASDLPEKDTFGEGSGSMNTGNSERGSDSAGDAYTVARRVRGGFVGELAWAPWRRDRGASLADRLNLEQNEMKRSGMFVCGALVVSVAGACASAQFDPPAGYYSGATGTGATLKGQLYDAMRTGHVQRNYGSFRNSAMLHDADPDTPGNILLVYNRQSVSGVWNSGVTWNREHVWPQSLQPGSANNSTTGNLGDPHALRPVNPGVNGARGNLAFSLNDGGPFGGGGWDPGLADRGDMARCLFYSDTRYGPELGLSLVRSDSPGANQMGNLDFLIAWHYEDVPDHFELRRNHVIATQSENPAFFTSNRNAYVDRPEFVWSVYQGQDNDTRLSFGAPDPDGGSDVVVDLGAVFVDLAGSSVLSVTLEKDGEDGTYFEISTSGSVVSPDAGRYNAFPMTGAGADSREIALTLDPLAGLSAGVVSGTVTVDNLDVTTMGGAGRGANDADDTATVTLAVLDRANGSFEPSSDVNSVSADFGEIDLGQGDATVQFMIHNLESTAGFTAGLDAELGGSSGDTGRITTAFAGVDALPAGAAAMIEFTLDDGVAGDFLATYVIDVFDDRAIDGFEQGHPLTVTLTGTVGVLVCDGDCDGSGVVDFNDLVSMLFEFGPGTGACDADGGLGAGPRDGVADGFEERRAGDGLGEVAVAAGVEAALALAVHGVRGDGDDGECVASPAQLAGGLVAVELGHLHVHEDDVERRLAAGALFESLDRLEAVAREGDLGAGFLELEADEPLVVRAVLGEEDAQAVEAHAGGRRGAGRARLAWHAAGDGHVDELGVLDRPGVDGEGEGAAATELGFERERAAEEPAEGARDAEPETGAAEFPGGGGVHLRERVELRGGGALAFVHADAGVGDVDAEPRLVVAVLEGDADGDGADLGELDG</sequence>
<dbReference type="Pfam" id="PF04231">
    <property type="entry name" value="Endonuclease_1"/>
    <property type="match status" value="1"/>
</dbReference>
<dbReference type="EMBL" id="CAJNJA010007809">
    <property type="protein sequence ID" value="CAE7229328.1"/>
    <property type="molecule type" value="Genomic_DNA"/>
</dbReference>
<dbReference type="AntiFam" id="ANF00160">
    <property type="entry name" value="Shadow ORF (opposite NIK1)"/>
</dbReference>
<dbReference type="PROSITE" id="PS00018">
    <property type="entry name" value="EF_HAND_1"/>
    <property type="match status" value="1"/>
</dbReference>
<feature type="compositionally biased region" description="Basic and acidic residues" evidence="3">
    <location>
        <begin position="247"/>
        <end position="257"/>
    </location>
</feature>
<feature type="region of interest" description="Disordered" evidence="3">
    <location>
        <begin position="1530"/>
        <end position="1580"/>
    </location>
</feature>
<feature type="region of interest" description="Disordered" evidence="3">
    <location>
        <begin position="2520"/>
        <end position="2548"/>
    </location>
</feature>
<dbReference type="PANTHER" id="PTHR33607">
    <property type="entry name" value="ENDONUCLEASE-1"/>
    <property type="match status" value="1"/>
</dbReference>
<keyword evidence="1" id="KW-0540">Nuclease</keyword>
<feature type="compositionally biased region" description="Basic and acidic residues" evidence="3">
    <location>
        <begin position="1531"/>
        <end position="1570"/>
    </location>
</feature>
<dbReference type="SUPFAM" id="SSF54060">
    <property type="entry name" value="His-Me finger endonucleases"/>
    <property type="match status" value="1"/>
</dbReference>
<feature type="compositionally biased region" description="Basic and acidic residues" evidence="3">
    <location>
        <begin position="2520"/>
        <end position="2535"/>
    </location>
</feature>
<feature type="compositionally biased region" description="Basic and acidic residues" evidence="3">
    <location>
        <begin position="567"/>
        <end position="598"/>
    </location>
</feature>
<feature type="region of interest" description="Disordered" evidence="3">
    <location>
        <begin position="1143"/>
        <end position="1163"/>
    </location>
</feature>
<feature type="compositionally biased region" description="Basic and acidic residues" evidence="3">
    <location>
        <begin position="139"/>
        <end position="155"/>
    </location>
</feature>
<feature type="non-terminal residue" evidence="4">
    <location>
        <position position="2602"/>
    </location>
</feature>
<dbReference type="InterPro" id="IPR018247">
    <property type="entry name" value="EF_Hand_1_Ca_BS"/>
</dbReference>
<evidence type="ECO:0000256" key="1">
    <source>
        <dbReference type="ARBA" id="ARBA00022722"/>
    </source>
</evidence>
<evidence type="ECO:0000313" key="4">
    <source>
        <dbReference type="EMBL" id="CAE7229328.1"/>
    </source>
</evidence>
<comment type="caution">
    <text evidence="4">The sequence shown here is derived from an EMBL/GenBank/DDBJ whole genome shotgun (WGS) entry which is preliminary data.</text>
</comment>
<feature type="compositionally biased region" description="Basic and acidic residues" evidence="3">
    <location>
        <begin position="536"/>
        <end position="549"/>
    </location>
</feature>
<gene>
    <name evidence="4" type="primary">bsn</name>
    <name evidence="4" type="ORF">SNEC2469_LOCUS3445</name>
</gene>
<feature type="compositionally biased region" description="Acidic residues" evidence="3">
    <location>
        <begin position="622"/>
        <end position="641"/>
    </location>
</feature>
<feature type="compositionally biased region" description="Basic and acidic residues" evidence="3">
    <location>
        <begin position="498"/>
        <end position="511"/>
    </location>
</feature>
<dbReference type="GO" id="GO:0004518">
    <property type="term" value="F:nuclease activity"/>
    <property type="evidence" value="ECO:0007669"/>
    <property type="project" value="UniProtKB-KW"/>
</dbReference>
<feature type="region of interest" description="Disordered" evidence="3">
    <location>
        <begin position="1684"/>
        <end position="1703"/>
    </location>
</feature>
<proteinExistence type="predicted"/>